<dbReference type="Proteomes" id="UP000011713">
    <property type="component" value="Unassembled WGS sequence"/>
</dbReference>
<dbReference type="InParanoid" id="M4BKK2"/>
<evidence type="ECO:0000313" key="1">
    <source>
        <dbReference type="EnsemblProtists" id="HpaP806935"/>
    </source>
</evidence>
<reference evidence="2" key="1">
    <citation type="journal article" date="2010" name="Science">
        <title>Signatures of adaptation to obligate biotrophy in the Hyaloperonospora arabidopsidis genome.</title>
        <authorList>
            <person name="Baxter L."/>
            <person name="Tripathy S."/>
            <person name="Ishaque N."/>
            <person name="Boot N."/>
            <person name="Cabral A."/>
            <person name="Kemen E."/>
            <person name="Thines M."/>
            <person name="Ah-Fong A."/>
            <person name="Anderson R."/>
            <person name="Badejoko W."/>
            <person name="Bittner-Eddy P."/>
            <person name="Boore J.L."/>
            <person name="Chibucos M.C."/>
            <person name="Coates M."/>
            <person name="Dehal P."/>
            <person name="Delehaunty K."/>
            <person name="Dong S."/>
            <person name="Downton P."/>
            <person name="Dumas B."/>
            <person name="Fabro G."/>
            <person name="Fronick C."/>
            <person name="Fuerstenberg S.I."/>
            <person name="Fulton L."/>
            <person name="Gaulin E."/>
            <person name="Govers F."/>
            <person name="Hughes L."/>
            <person name="Humphray S."/>
            <person name="Jiang R.H."/>
            <person name="Judelson H."/>
            <person name="Kamoun S."/>
            <person name="Kyung K."/>
            <person name="Meijer H."/>
            <person name="Minx P."/>
            <person name="Morris P."/>
            <person name="Nelson J."/>
            <person name="Phuntumart V."/>
            <person name="Qutob D."/>
            <person name="Rehmany A."/>
            <person name="Rougon-Cardoso A."/>
            <person name="Ryden P."/>
            <person name="Torto-Alalibo T."/>
            <person name="Studholme D."/>
            <person name="Wang Y."/>
            <person name="Win J."/>
            <person name="Wood J."/>
            <person name="Clifton S.W."/>
            <person name="Rogers J."/>
            <person name="Van den Ackerveken G."/>
            <person name="Jones J.D."/>
            <person name="McDowell J.M."/>
            <person name="Beynon J."/>
            <person name="Tyler B.M."/>
        </authorList>
    </citation>
    <scope>NUCLEOTIDE SEQUENCE [LARGE SCALE GENOMIC DNA]</scope>
    <source>
        <strain evidence="2">Emoy2</strain>
    </source>
</reference>
<accession>M4BKK2</accession>
<name>M4BKK2_HYAAE</name>
<evidence type="ECO:0000313" key="2">
    <source>
        <dbReference type="Proteomes" id="UP000011713"/>
    </source>
</evidence>
<proteinExistence type="predicted"/>
<protein>
    <submittedName>
        <fullName evidence="1">Uncharacterized protein</fullName>
    </submittedName>
</protein>
<organism evidence="1 2">
    <name type="scientific">Hyaloperonospora arabidopsidis (strain Emoy2)</name>
    <name type="common">Downy mildew agent</name>
    <name type="synonym">Peronospora arabidopsidis</name>
    <dbReference type="NCBI Taxonomy" id="559515"/>
    <lineage>
        <taxon>Eukaryota</taxon>
        <taxon>Sar</taxon>
        <taxon>Stramenopiles</taxon>
        <taxon>Oomycota</taxon>
        <taxon>Peronosporomycetes</taxon>
        <taxon>Peronosporales</taxon>
        <taxon>Peronosporaceae</taxon>
        <taxon>Hyaloperonospora</taxon>
    </lineage>
</organism>
<dbReference type="HOGENOM" id="CLU_2854449_0_0_1"/>
<dbReference type="AlphaFoldDB" id="M4BKK2"/>
<dbReference type="VEuPathDB" id="FungiDB:HpaG806935"/>
<dbReference type="EMBL" id="JH598357">
    <property type="status" value="NOT_ANNOTATED_CDS"/>
    <property type="molecule type" value="Genomic_DNA"/>
</dbReference>
<sequence length="65" mass="6954">MRGMLVPVGVTAASTDLHLCGVVLSLILGSGSPKGYERRAFWRSRYSFTPVQSYIGAAGIPRDAL</sequence>
<keyword evidence="2" id="KW-1185">Reference proteome</keyword>
<dbReference type="EnsemblProtists" id="HpaT806935">
    <property type="protein sequence ID" value="HpaP806935"/>
    <property type="gene ID" value="HpaG806935"/>
</dbReference>
<reference evidence="1" key="2">
    <citation type="submission" date="2015-06" db="UniProtKB">
        <authorList>
            <consortium name="EnsemblProtists"/>
        </authorList>
    </citation>
    <scope>IDENTIFICATION</scope>
    <source>
        <strain evidence="1">Emoy2</strain>
    </source>
</reference>